<gene>
    <name evidence="2" type="ORF">DPMN_076180</name>
</gene>
<name>A0A9D3YI94_DREPO</name>
<sequence>MAWFTAFRGDFGNAYYGEYRTSVTADISFAAIAYTCVLISIAAIVAAAGIRGREVSGQAVKLLYTFNSYFYFAMVLSFLFSSGSSSCSSS</sequence>
<reference evidence="2" key="1">
    <citation type="journal article" date="2019" name="bioRxiv">
        <title>The Genome of the Zebra Mussel, Dreissena polymorpha: A Resource for Invasive Species Research.</title>
        <authorList>
            <person name="McCartney M.A."/>
            <person name="Auch B."/>
            <person name="Kono T."/>
            <person name="Mallez S."/>
            <person name="Zhang Y."/>
            <person name="Obille A."/>
            <person name="Becker A."/>
            <person name="Abrahante J.E."/>
            <person name="Garbe J."/>
            <person name="Badalamenti J.P."/>
            <person name="Herman A."/>
            <person name="Mangelson H."/>
            <person name="Liachko I."/>
            <person name="Sullivan S."/>
            <person name="Sone E.D."/>
            <person name="Koren S."/>
            <person name="Silverstein K.A.T."/>
            <person name="Beckman K.B."/>
            <person name="Gohl D.M."/>
        </authorList>
    </citation>
    <scope>NUCLEOTIDE SEQUENCE</scope>
    <source>
        <strain evidence="2">Duluth1</strain>
        <tissue evidence="2">Whole animal</tissue>
    </source>
</reference>
<feature type="transmembrane region" description="Helical" evidence="1">
    <location>
        <begin position="62"/>
        <end position="80"/>
    </location>
</feature>
<accession>A0A9D3YI94</accession>
<dbReference type="AlphaFoldDB" id="A0A9D3YI94"/>
<dbReference type="Proteomes" id="UP000828390">
    <property type="component" value="Unassembled WGS sequence"/>
</dbReference>
<feature type="transmembrane region" description="Helical" evidence="1">
    <location>
        <begin position="27"/>
        <end position="50"/>
    </location>
</feature>
<dbReference type="EMBL" id="JAIWYP010000015">
    <property type="protein sequence ID" value="KAH3701197.1"/>
    <property type="molecule type" value="Genomic_DNA"/>
</dbReference>
<comment type="caution">
    <text evidence="2">The sequence shown here is derived from an EMBL/GenBank/DDBJ whole genome shotgun (WGS) entry which is preliminary data.</text>
</comment>
<protein>
    <submittedName>
        <fullName evidence="2">Uncharacterized protein</fullName>
    </submittedName>
</protein>
<keyword evidence="1" id="KW-0812">Transmembrane</keyword>
<evidence type="ECO:0000313" key="3">
    <source>
        <dbReference type="Proteomes" id="UP000828390"/>
    </source>
</evidence>
<keyword evidence="3" id="KW-1185">Reference proteome</keyword>
<proteinExistence type="predicted"/>
<keyword evidence="1" id="KW-0472">Membrane</keyword>
<organism evidence="2 3">
    <name type="scientific">Dreissena polymorpha</name>
    <name type="common">Zebra mussel</name>
    <name type="synonym">Mytilus polymorpha</name>
    <dbReference type="NCBI Taxonomy" id="45954"/>
    <lineage>
        <taxon>Eukaryota</taxon>
        <taxon>Metazoa</taxon>
        <taxon>Spiralia</taxon>
        <taxon>Lophotrochozoa</taxon>
        <taxon>Mollusca</taxon>
        <taxon>Bivalvia</taxon>
        <taxon>Autobranchia</taxon>
        <taxon>Heteroconchia</taxon>
        <taxon>Euheterodonta</taxon>
        <taxon>Imparidentia</taxon>
        <taxon>Neoheterodontei</taxon>
        <taxon>Myida</taxon>
        <taxon>Dreissenoidea</taxon>
        <taxon>Dreissenidae</taxon>
        <taxon>Dreissena</taxon>
    </lineage>
</organism>
<evidence type="ECO:0000256" key="1">
    <source>
        <dbReference type="SAM" id="Phobius"/>
    </source>
</evidence>
<reference evidence="2" key="2">
    <citation type="submission" date="2020-11" db="EMBL/GenBank/DDBJ databases">
        <authorList>
            <person name="McCartney M.A."/>
            <person name="Auch B."/>
            <person name="Kono T."/>
            <person name="Mallez S."/>
            <person name="Becker A."/>
            <person name="Gohl D.M."/>
            <person name="Silverstein K.A.T."/>
            <person name="Koren S."/>
            <person name="Bechman K.B."/>
            <person name="Herman A."/>
            <person name="Abrahante J.E."/>
            <person name="Garbe J."/>
        </authorList>
    </citation>
    <scope>NUCLEOTIDE SEQUENCE</scope>
    <source>
        <strain evidence="2">Duluth1</strain>
        <tissue evidence="2">Whole animal</tissue>
    </source>
</reference>
<keyword evidence="1" id="KW-1133">Transmembrane helix</keyword>
<evidence type="ECO:0000313" key="2">
    <source>
        <dbReference type="EMBL" id="KAH3701197.1"/>
    </source>
</evidence>